<dbReference type="InterPro" id="IPR007167">
    <property type="entry name" value="Fe-transptr_FeoA-like"/>
</dbReference>
<evidence type="ECO:0000313" key="3">
    <source>
        <dbReference type="EMBL" id="MBC6680445.1"/>
    </source>
</evidence>
<name>A0A923NM37_9FIRM</name>
<keyword evidence="4" id="KW-1185">Reference proteome</keyword>
<dbReference type="Proteomes" id="UP000602647">
    <property type="component" value="Unassembled WGS sequence"/>
</dbReference>
<dbReference type="InterPro" id="IPR008988">
    <property type="entry name" value="Transcriptional_repressor_C"/>
</dbReference>
<comment type="caution">
    <text evidence="3">The sequence shown here is derived from an EMBL/GenBank/DDBJ whole genome shotgun (WGS) entry which is preliminary data.</text>
</comment>
<evidence type="ECO:0000256" key="1">
    <source>
        <dbReference type="ARBA" id="ARBA00023004"/>
    </source>
</evidence>
<dbReference type="SUPFAM" id="SSF50037">
    <property type="entry name" value="C-terminal domain of transcriptional repressors"/>
    <property type="match status" value="1"/>
</dbReference>
<evidence type="ECO:0000313" key="4">
    <source>
        <dbReference type="Proteomes" id="UP000602647"/>
    </source>
</evidence>
<organism evidence="3 4">
    <name type="scientific">Zhenpiania hominis</name>
    <dbReference type="NCBI Taxonomy" id="2763644"/>
    <lineage>
        <taxon>Bacteria</taxon>
        <taxon>Bacillati</taxon>
        <taxon>Bacillota</taxon>
        <taxon>Clostridia</taxon>
        <taxon>Peptostreptococcales</taxon>
        <taxon>Anaerovoracaceae</taxon>
        <taxon>Zhenpiania</taxon>
    </lineage>
</organism>
<dbReference type="Pfam" id="PF04023">
    <property type="entry name" value="FeoA"/>
    <property type="match status" value="1"/>
</dbReference>
<dbReference type="SMART" id="SM00899">
    <property type="entry name" value="FeoA"/>
    <property type="match status" value="1"/>
</dbReference>
<sequence length="70" mass="7601">MITLWSAPAGTEQTIQEVNGDEKTKAFARSIGLIPGAKVRIISAYEGGVVIISEDMRTALSRQIAEQIRI</sequence>
<proteinExistence type="predicted"/>
<gene>
    <name evidence="3" type="ORF">H9L42_11505</name>
</gene>
<accession>A0A923NM37</accession>
<dbReference type="InterPro" id="IPR038157">
    <property type="entry name" value="FeoA_core_dom"/>
</dbReference>
<dbReference type="EMBL" id="JACRYT010000013">
    <property type="protein sequence ID" value="MBC6680445.1"/>
    <property type="molecule type" value="Genomic_DNA"/>
</dbReference>
<protein>
    <submittedName>
        <fullName evidence="3">Ferrous iron transport protein A</fullName>
    </submittedName>
</protein>
<dbReference type="Gene3D" id="2.30.30.90">
    <property type="match status" value="1"/>
</dbReference>
<dbReference type="GO" id="GO:0046914">
    <property type="term" value="F:transition metal ion binding"/>
    <property type="evidence" value="ECO:0007669"/>
    <property type="project" value="InterPro"/>
</dbReference>
<dbReference type="AlphaFoldDB" id="A0A923NM37"/>
<feature type="domain" description="Ferrous iron transporter FeoA-like" evidence="2">
    <location>
        <begin position="2"/>
        <end position="70"/>
    </location>
</feature>
<keyword evidence="1" id="KW-0408">Iron</keyword>
<evidence type="ECO:0000259" key="2">
    <source>
        <dbReference type="SMART" id="SM00899"/>
    </source>
</evidence>
<dbReference type="RefSeq" id="WP_187303545.1">
    <property type="nucleotide sequence ID" value="NZ_CBCTON010000024.1"/>
</dbReference>
<reference evidence="3" key="1">
    <citation type="submission" date="2020-08" db="EMBL/GenBank/DDBJ databases">
        <title>Genome public.</title>
        <authorList>
            <person name="Liu C."/>
            <person name="Sun Q."/>
        </authorList>
    </citation>
    <scope>NUCLEOTIDE SEQUENCE</scope>
    <source>
        <strain evidence="3">BX12</strain>
    </source>
</reference>